<reference evidence="3 4" key="1">
    <citation type="submission" date="2023-01" db="EMBL/GenBank/DDBJ databases">
        <title>Novel species of the genus Asticcacaulis isolated from rivers.</title>
        <authorList>
            <person name="Lu H."/>
        </authorList>
    </citation>
    <scope>NUCLEOTIDE SEQUENCE [LARGE SCALE GENOMIC DNA]</scope>
    <source>
        <strain evidence="3 4">BYS171W</strain>
    </source>
</reference>
<protein>
    <submittedName>
        <fullName evidence="3">DUF58 domain-containing protein</fullName>
    </submittedName>
</protein>
<organism evidence="3 4">
    <name type="scientific">Asticcacaulis aquaticus</name>
    <dbReference type="NCBI Taxonomy" id="2984212"/>
    <lineage>
        <taxon>Bacteria</taxon>
        <taxon>Pseudomonadati</taxon>
        <taxon>Pseudomonadota</taxon>
        <taxon>Alphaproteobacteria</taxon>
        <taxon>Caulobacterales</taxon>
        <taxon>Caulobacteraceae</taxon>
        <taxon>Asticcacaulis</taxon>
    </lineage>
</organism>
<proteinExistence type="predicted"/>
<dbReference type="EMBL" id="JAQQKX010000016">
    <property type="protein sequence ID" value="MDC7684860.1"/>
    <property type="molecule type" value="Genomic_DNA"/>
</dbReference>
<keyword evidence="4" id="KW-1185">Reference proteome</keyword>
<keyword evidence="1" id="KW-0812">Transmembrane</keyword>
<comment type="caution">
    <text evidence="3">The sequence shown here is derived from an EMBL/GenBank/DDBJ whole genome shotgun (WGS) entry which is preliminary data.</text>
</comment>
<evidence type="ECO:0000313" key="3">
    <source>
        <dbReference type="EMBL" id="MDC7684860.1"/>
    </source>
</evidence>
<gene>
    <name evidence="3" type="ORF">PQU92_16365</name>
</gene>
<keyword evidence="1" id="KW-1133">Transmembrane helix</keyword>
<dbReference type="PANTHER" id="PTHR33608:SF3">
    <property type="entry name" value="SLR2013 PROTEIN"/>
    <property type="match status" value="1"/>
</dbReference>
<name>A0ABT5HYF2_9CAUL</name>
<sequence length="437" mass="48861">MIYPTPRLIWLMIVGVLLGSALVFVVPALWWVAPVVMVGLILLALFEGVFAPVPSRVTLDAPLPRRIGVGRDYVFPYALSFNGRRPGKLDIRWGITARLNTPQAGVTLTPDDTGAFKGELPLRASSRGAAAVEAAHVRWSGGLGLGYVQKVIPLDWHLVVTPDLEGVQQDASALFSRDSVYGVRVQNQLHNGSEYHALREYDSSQDHRRIDWRSSARHLKLLSREFQTERNHHIVLAFDTGRLMGEPLLNVKKIDRALYAGLLLGYCALKIGDNVRSFAFAARPYHNAPLLSGTQAFEGLKAQLYGLDDLPEESNHTLALADLGAKIGRRSLIVLFTDFIDEISADLMIESLQRLSKKHLIVFVAFRDEVLERLAADVPHEADDITRAIFARRLLNRRETVYATLRRMGIEVLEATTEAMAVNVVLKYLEMKREDRL</sequence>
<feature type="transmembrane region" description="Helical" evidence="1">
    <location>
        <begin position="7"/>
        <end position="25"/>
    </location>
</feature>
<keyword evidence="1" id="KW-0472">Membrane</keyword>
<evidence type="ECO:0000256" key="1">
    <source>
        <dbReference type="SAM" id="Phobius"/>
    </source>
</evidence>
<dbReference type="SUPFAM" id="SSF53300">
    <property type="entry name" value="vWA-like"/>
    <property type="match status" value="1"/>
</dbReference>
<dbReference type="PANTHER" id="PTHR33608">
    <property type="entry name" value="BLL2464 PROTEIN"/>
    <property type="match status" value="1"/>
</dbReference>
<dbReference type="Pfam" id="PF01882">
    <property type="entry name" value="DUF58"/>
    <property type="match status" value="1"/>
</dbReference>
<dbReference type="InterPro" id="IPR036465">
    <property type="entry name" value="vWFA_dom_sf"/>
</dbReference>
<dbReference type="InterPro" id="IPR002881">
    <property type="entry name" value="DUF58"/>
</dbReference>
<feature type="domain" description="DUF58" evidence="2">
    <location>
        <begin position="198"/>
        <end position="374"/>
    </location>
</feature>
<accession>A0ABT5HYF2</accession>
<evidence type="ECO:0000313" key="4">
    <source>
        <dbReference type="Proteomes" id="UP001214854"/>
    </source>
</evidence>
<dbReference type="RefSeq" id="WP_272749331.1">
    <property type="nucleotide sequence ID" value="NZ_JAQQKX010000016.1"/>
</dbReference>
<dbReference type="Proteomes" id="UP001214854">
    <property type="component" value="Unassembled WGS sequence"/>
</dbReference>
<evidence type="ECO:0000259" key="2">
    <source>
        <dbReference type="Pfam" id="PF01882"/>
    </source>
</evidence>